<sequence>MRRTDFGDLRLQHNGQSTVDLRPGLRWSGGIGDVLKPTGIEQVQQVVEAAAAENPQCLGLIRLAHPNVGQAGPAELLRGRSLREAGRQYRVEQLRSVAASSSAIRSEMGGWLSYFEAGRDGGFSRRDVISSTHCSSASSSW</sequence>
<gene>
    <name evidence="1" type="ORF">G3I59_29705</name>
</gene>
<protein>
    <submittedName>
        <fullName evidence="1">Uncharacterized protein</fullName>
    </submittedName>
</protein>
<comment type="caution">
    <text evidence="1">The sequence shown here is derived from an EMBL/GenBank/DDBJ whole genome shotgun (WGS) entry which is preliminary data.</text>
</comment>
<accession>A0ABX0C0J0</accession>
<name>A0ABX0C0J0_9PSEU</name>
<keyword evidence="2" id="KW-1185">Reference proteome</keyword>
<evidence type="ECO:0000313" key="2">
    <source>
        <dbReference type="Proteomes" id="UP000470404"/>
    </source>
</evidence>
<evidence type="ECO:0000313" key="1">
    <source>
        <dbReference type="EMBL" id="NEC59643.1"/>
    </source>
</evidence>
<proteinExistence type="predicted"/>
<dbReference type="EMBL" id="JAAGNC010000149">
    <property type="protein sequence ID" value="NEC59643.1"/>
    <property type="molecule type" value="Genomic_DNA"/>
</dbReference>
<dbReference type="Proteomes" id="UP000470404">
    <property type="component" value="Unassembled WGS sequence"/>
</dbReference>
<reference evidence="1 2" key="1">
    <citation type="submission" date="2020-01" db="EMBL/GenBank/DDBJ databases">
        <title>Insect and environment-associated Actinomycetes.</title>
        <authorList>
            <person name="Currrie C."/>
            <person name="Chevrette M."/>
            <person name="Carlson C."/>
            <person name="Stubbendieck R."/>
            <person name="Wendt-Pienkowski E."/>
        </authorList>
    </citation>
    <scope>NUCLEOTIDE SEQUENCE [LARGE SCALE GENOMIC DNA]</scope>
    <source>
        <strain evidence="1 2">SID8386</strain>
    </source>
</reference>
<dbReference type="RefSeq" id="WP_067577085.1">
    <property type="nucleotide sequence ID" value="NZ_JAAGNC010000149.1"/>
</dbReference>
<organism evidence="1 2">
    <name type="scientific">Amycolatopsis rubida</name>
    <dbReference type="NCBI Taxonomy" id="112413"/>
    <lineage>
        <taxon>Bacteria</taxon>
        <taxon>Bacillati</taxon>
        <taxon>Actinomycetota</taxon>
        <taxon>Actinomycetes</taxon>
        <taxon>Pseudonocardiales</taxon>
        <taxon>Pseudonocardiaceae</taxon>
        <taxon>Amycolatopsis</taxon>
    </lineage>
</organism>